<organism evidence="1 2">
    <name type="scientific">Rhizophagus irregularis</name>
    <dbReference type="NCBI Taxonomy" id="588596"/>
    <lineage>
        <taxon>Eukaryota</taxon>
        <taxon>Fungi</taxon>
        <taxon>Fungi incertae sedis</taxon>
        <taxon>Mucoromycota</taxon>
        <taxon>Glomeromycotina</taxon>
        <taxon>Glomeromycetes</taxon>
        <taxon>Glomerales</taxon>
        <taxon>Glomeraceae</taxon>
        <taxon>Rhizophagus</taxon>
    </lineage>
</organism>
<comment type="caution">
    <text evidence="1">The sequence shown here is derived from an EMBL/GenBank/DDBJ whole genome shotgun (WGS) entry which is preliminary data.</text>
</comment>
<dbReference type="EMBL" id="LLXL01000999">
    <property type="protein sequence ID" value="PKK67165.1"/>
    <property type="molecule type" value="Genomic_DNA"/>
</dbReference>
<evidence type="ECO:0000313" key="2">
    <source>
        <dbReference type="Proteomes" id="UP000233469"/>
    </source>
</evidence>
<gene>
    <name evidence="1" type="ORF">RhiirC2_783875</name>
</gene>
<name>A0A2N1MZU3_9GLOM</name>
<sequence length="90" mass="10871">MSFGYSQEVINDLENLLETGEEIFETIYKHEIFKDLWIIVWTILFKSDKFINLEVPLLELLLKRDDLSLDEIDIWDNLIKWCFLLFSKIN</sequence>
<evidence type="ECO:0008006" key="3">
    <source>
        <dbReference type="Google" id="ProtNLM"/>
    </source>
</evidence>
<proteinExistence type="predicted"/>
<reference evidence="1 2" key="2">
    <citation type="submission" date="2017-10" db="EMBL/GenBank/DDBJ databases">
        <title>Extensive intraspecific genome diversity in a model arbuscular mycorrhizal fungus.</title>
        <authorList>
            <person name="Chen E.C.H."/>
            <person name="Morin E."/>
            <person name="Baudet D."/>
            <person name="Noel J."/>
            <person name="Ndikumana S."/>
            <person name="Charron P."/>
            <person name="St-Onge C."/>
            <person name="Giorgi J."/>
            <person name="Grigoriev I.V."/>
            <person name="Roux C."/>
            <person name="Martin F.M."/>
            <person name="Corradi N."/>
        </authorList>
    </citation>
    <scope>NUCLEOTIDE SEQUENCE [LARGE SCALE GENOMIC DNA]</scope>
    <source>
        <strain evidence="1 2">C2</strain>
    </source>
</reference>
<dbReference type="Proteomes" id="UP000233469">
    <property type="component" value="Unassembled WGS sequence"/>
</dbReference>
<dbReference type="AlphaFoldDB" id="A0A2N1MZU3"/>
<reference evidence="1 2" key="1">
    <citation type="submission" date="2016-04" db="EMBL/GenBank/DDBJ databases">
        <title>Genome analyses suggest a sexual origin of heterokaryosis in a supposedly ancient asexual fungus.</title>
        <authorList>
            <person name="Ropars J."/>
            <person name="Sedzielewska K."/>
            <person name="Noel J."/>
            <person name="Charron P."/>
            <person name="Farinelli L."/>
            <person name="Marton T."/>
            <person name="Kruger M."/>
            <person name="Pelin A."/>
            <person name="Brachmann A."/>
            <person name="Corradi N."/>
        </authorList>
    </citation>
    <scope>NUCLEOTIDE SEQUENCE [LARGE SCALE GENOMIC DNA]</scope>
    <source>
        <strain evidence="1 2">C2</strain>
    </source>
</reference>
<protein>
    <recommendedName>
        <fullName evidence="3">BACK domain-containing protein</fullName>
    </recommendedName>
</protein>
<accession>A0A2N1MZU3</accession>
<evidence type="ECO:0000313" key="1">
    <source>
        <dbReference type="EMBL" id="PKK67165.1"/>
    </source>
</evidence>